<reference evidence="8" key="1">
    <citation type="submission" date="2011-06" db="EMBL/GenBank/DDBJ databases">
        <authorList>
            <consortium name="US DOE Joint Genome Institute (JGI-PGF)"/>
            <person name="Lucas S."/>
            <person name="Han J."/>
            <person name="Lapidus A."/>
            <person name="Cheng J.-F."/>
            <person name="Goodwin L."/>
            <person name="Pitluck S."/>
            <person name="Peters L."/>
            <person name="Land M.L."/>
            <person name="Hauser L."/>
            <person name="Vogl K."/>
            <person name="Liu Z."/>
            <person name="Overmann J."/>
            <person name="Frigaard N.-U."/>
            <person name="Bryant D.A."/>
            <person name="Woyke T.J."/>
        </authorList>
    </citation>
    <scope>NUCLEOTIDE SEQUENCE [LARGE SCALE GENOMIC DNA]</scope>
    <source>
        <strain evidence="8">970</strain>
    </source>
</reference>
<dbReference type="eggNOG" id="COG1380">
    <property type="taxonomic scope" value="Bacteria"/>
</dbReference>
<evidence type="ECO:0000256" key="6">
    <source>
        <dbReference type="SAM" id="Phobius"/>
    </source>
</evidence>
<evidence type="ECO:0000313" key="8">
    <source>
        <dbReference type="Proteomes" id="UP000002964"/>
    </source>
</evidence>
<evidence type="ECO:0000256" key="3">
    <source>
        <dbReference type="ARBA" id="ARBA00022692"/>
    </source>
</evidence>
<dbReference type="Proteomes" id="UP000002964">
    <property type="component" value="Unassembled WGS sequence"/>
</dbReference>
<dbReference type="Pfam" id="PF03788">
    <property type="entry name" value="LrgA"/>
    <property type="match status" value="1"/>
</dbReference>
<name>H8Z520_9GAMM</name>
<keyword evidence="3 6" id="KW-0812">Transmembrane</keyword>
<gene>
    <name evidence="7" type="ORF">Thi970DRAFT_04062</name>
</gene>
<dbReference type="PANTHER" id="PTHR33931:SF2">
    <property type="entry name" value="HOLIN-LIKE PROTEIN CIDA"/>
    <property type="match status" value="1"/>
</dbReference>
<dbReference type="EMBL" id="JH603170">
    <property type="protein sequence ID" value="EIC20427.1"/>
    <property type="molecule type" value="Genomic_DNA"/>
</dbReference>
<dbReference type="GO" id="GO:0005886">
    <property type="term" value="C:plasma membrane"/>
    <property type="evidence" value="ECO:0007669"/>
    <property type="project" value="UniProtKB-SubCell"/>
</dbReference>
<keyword evidence="8" id="KW-1185">Reference proteome</keyword>
<feature type="transmembrane region" description="Helical" evidence="6">
    <location>
        <begin position="59"/>
        <end position="78"/>
    </location>
</feature>
<accession>H8Z520</accession>
<dbReference type="AlphaFoldDB" id="H8Z520"/>
<organism evidence="7 8">
    <name type="scientific">Thiorhodovibrio frisius</name>
    <dbReference type="NCBI Taxonomy" id="631362"/>
    <lineage>
        <taxon>Bacteria</taxon>
        <taxon>Pseudomonadati</taxon>
        <taxon>Pseudomonadota</taxon>
        <taxon>Gammaproteobacteria</taxon>
        <taxon>Chromatiales</taxon>
        <taxon>Chromatiaceae</taxon>
        <taxon>Thiorhodovibrio</taxon>
    </lineage>
</organism>
<dbReference type="OrthoDB" id="385012at2"/>
<proteinExistence type="predicted"/>
<keyword evidence="5 6" id="KW-0472">Membrane</keyword>
<reference evidence="7 8" key="2">
    <citation type="submission" date="2011-11" db="EMBL/GenBank/DDBJ databases">
        <authorList>
            <consortium name="US DOE Joint Genome Institute"/>
            <person name="Lucas S."/>
            <person name="Han J."/>
            <person name="Lapidus A."/>
            <person name="Cheng J.-F."/>
            <person name="Goodwin L."/>
            <person name="Pitluck S."/>
            <person name="Peters L."/>
            <person name="Ovchinnikova G."/>
            <person name="Zhang X."/>
            <person name="Detter J.C."/>
            <person name="Han C."/>
            <person name="Tapia R."/>
            <person name="Land M."/>
            <person name="Hauser L."/>
            <person name="Kyrpides N."/>
            <person name="Ivanova N."/>
            <person name="Pagani I."/>
            <person name="Vogl K."/>
            <person name="Liu Z."/>
            <person name="Overmann J."/>
            <person name="Frigaard N.-U."/>
            <person name="Bryant D."/>
            <person name="Woyke T."/>
        </authorList>
    </citation>
    <scope>NUCLEOTIDE SEQUENCE [LARGE SCALE GENOMIC DNA]</scope>
    <source>
        <strain evidence="7 8">970</strain>
    </source>
</reference>
<dbReference type="PANTHER" id="PTHR33931">
    <property type="entry name" value="HOLIN-LIKE PROTEIN CIDA-RELATED"/>
    <property type="match status" value="1"/>
</dbReference>
<dbReference type="GO" id="GO:0016787">
    <property type="term" value="F:hydrolase activity"/>
    <property type="evidence" value="ECO:0007669"/>
    <property type="project" value="UniProtKB-KW"/>
</dbReference>
<dbReference type="RefSeq" id="WP_009150830.1">
    <property type="nucleotide sequence ID" value="NZ_CP121471.1"/>
</dbReference>
<comment type="subcellular location">
    <subcellularLocation>
        <location evidence="1">Cell membrane</location>
        <topology evidence="1">Multi-pass membrane protein</topology>
    </subcellularLocation>
</comment>
<dbReference type="HOGENOM" id="CLU_113736_4_3_6"/>
<evidence type="ECO:0000256" key="5">
    <source>
        <dbReference type="ARBA" id="ARBA00023136"/>
    </source>
</evidence>
<sequence length="121" mass="12850">MPVGFIALLLVCQLIGEALVLFTGLPVPGPVIGMLLLFVGLVLRGGVPEGLSRVADGLLAHLALLFVPAGVGVMLHFSMLRQEWLAITLALVLSTVLTLVTTGLLMNALIRWREGRRQDGA</sequence>
<feature type="transmembrane region" description="Helical" evidence="6">
    <location>
        <begin position="84"/>
        <end position="110"/>
    </location>
</feature>
<feature type="transmembrane region" description="Helical" evidence="6">
    <location>
        <begin position="28"/>
        <end position="47"/>
    </location>
</feature>
<keyword evidence="7" id="KW-0378">Hydrolase</keyword>
<evidence type="ECO:0000256" key="4">
    <source>
        <dbReference type="ARBA" id="ARBA00022989"/>
    </source>
</evidence>
<keyword evidence="4 6" id="KW-1133">Transmembrane helix</keyword>
<dbReference type="InterPro" id="IPR005538">
    <property type="entry name" value="LrgA/CidA"/>
</dbReference>
<evidence type="ECO:0000256" key="1">
    <source>
        <dbReference type="ARBA" id="ARBA00004651"/>
    </source>
</evidence>
<protein>
    <submittedName>
        <fullName evidence="7">Putative effector of murein hydrolase LrgA</fullName>
    </submittedName>
</protein>
<dbReference type="STRING" id="631362.Thi970DRAFT_04062"/>
<keyword evidence="2" id="KW-1003">Cell membrane</keyword>
<evidence type="ECO:0000313" key="7">
    <source>
        <dbReference type="EMBL" id="EIC20427.1"/>
    </source>
</evidence>
<evidence type="ECO:0000256" key="2">
    <source>
        <dbReference type="ARBA" id="ARBA00022475"/>
    </source>
</evidence>